<feature type="compositionally biased region" description="Basic and acidic residues" evidence="1">
    <location>
        <begin position="87"/>
        <end position="116"/>
    </location>
</feature>
<reference evidence="2" key="1">
    <citation type="submission" date="2013-04" db="EMBL/GenBank/DDBJ databases">
        <title>The genome sequencing project of 58 acetic acid bacteria.</title>
        <authorList>
            <person name="Okamoto-Kainuma A."/>
            <person name="Ishikawa M."/>
            <person name="Umino S."/>
            <person name="Koizumi Y."/>
            <person name="Shiwa Y."/>
            <person name="Yoshikawa H."/>
            <person name="Matsutani M."/>
            <person name="Matsushita K."/>
        </authorList>
    </citation>
    <scope>NUCLEOTIDE SEQUENCE</scope>
    <source>
        <strain evidence="2">DSM 15669</strain>
    </source>
</reference>
<keyword evidence="3" id="KW-1185">Reference proteome</keyword>
<accession>A0ABQ0P0I8</accession>
<gene>
    <name evidence="2" type="ORF">AA15669_1573</name>
</gene>
<evidence type="ECO:0000313" key="3">
    <source>
        <dbReference type="Proteomes" id="UP001062901"/>
    </source>
</evidence>
<dbReference type="RefSeq" id="WP_018979388.1">
    <property type="nucleotide sequence ID" value="NZ_BAQD01000043.1"/>
</dbReference>
<comment type="caution">
    <text evidence="2">The sequence shown here is derived from an EMBL/GenBank/DDBJ whole genome shotgun (WGS) entry which is preliminary data.</text>
</comment>
<organism evidence="2 3">
    <name type="scientific">Saccharibacter floricola DSM 15669</name>
    <dbReference type="NCBI Taxonomy" id="1123227"/>
    <lineage>
        <taxon>Bacteria</taxon>
        <taxon>Pseudomonadati</taxon>
        <taxon>Pseudomonadota</taxon>
        <taxon>Alphaproteobacteria</taxon>
        <taxon>Acetobacterales</taxon>
        <taxon>Acetobacteraceae</taxon>
        <taxon>Saccharibacter</taxon>
    </lineage>
</organism>
<proteinExistence type="predicted"/>
<sequence>MARYRVTTASFINGRTVDVGTVIEYEGIPGFNLEPLDDEAHHAKEAAGQAGERNVNGRAFQEDLTRSDGAPSSLNSTEAVKDQGTLDEQHEPDQAELLPKEAPKQTEASSKEEPQESARTPSKSAKKS</sequence>
<name>A0ABQ0P0I8_9PROT</name>
<evidence type="ECO:0000256" key="1">
    <source>
        <dbReference type="SAM" id="MobiDB-lite"/>
    </source>
</evidence>
<dbReference type="Proteomes" id="UP001062901">
    <property type="component" value="Unassembled WGS sequence"/>
</dbReference>
<protein>
    <submittedName>
        <fullName evidence="2">Uncharacterized protein</fullName>
    </submittedName>
</protein>
<evidence type="ECO:0000313" key="2">
    <source>
        <dbReference type="EMBL" id="GBQ07873.1"/>
    </source>
</evidence>
<dbReference type="EMBL" id="BAQD01000043">
    <property type="protein sequence ID" value="GBQ07873.1"/>
    <property type="molecule type" value="Genomic_DNA"/>
</dbReference>
<feature type="region of interest" description="Disordered" evidence="1">
    <location>
        <begin position="30"/>
        <end position="128"/>
    </location>
</feature>
<feature type="compositionally biased region" description="Polar residues" evidence="1">
    <location>
        <begin position="117"/>
        <end position="128"/>
    </location>
</feature>